<comment type="caution">
    <text evidence="1">The sequence shown here is derived from an EMBL/GenBank/DDBJ whole genome shotgun (WGS) entry which is preliminary data.</text>
</comment>
<dbReference type="AlphaFoldDB" id="A0A2I0IVJ8"/>
<evidence type="ECO:0000313" key="2">
    <source>
        <dbReference type="Proteomes" id="UP000233551"/>
    </source>
</evidence>
<dbReference type="Proteomes" id="UP000233551">
    <property type="component" value="Unassembled WGS sequence"/>
</dbReference>
<accession>A0A2I0IVJ8</accession>
<reference evidence="1 2" key="1">
    <citation type="submission" date="2017-11" db="EMBL/GenBank/DDBJ databases">
        <title>De-novo sequencing of pomegranate (Punica granatum L.) genome.</title>
        <authorList>
            <person name="Akparov Z."/>
            <person name="Amiraslanov A."/>
            <person name="Hajiyeva S."/>
            <person name="Abbasov M."/>
            <person name="Kaur K."/>
            <person name="Hamwieh A."/>
            <person name="Solovyev V."/>
            <person name="Salamov A."/>
            <person name="Braich B."/>
            <person name="Kosarev P."/>
            <person name="Mahmoud A."/>
            <person name="Hajiyev E."/>
            <person name="Babayeva S."/>
            <person name="Izzatullayeva V."/>
            <person name="Mammadov A."/>
            <person name="Mammadov A."/>
            <person name="Sharifova S."/>
            <person name="Ojaghi J."/>
            <person name="Eynullazada K."/>
            <person name="Bayramov B."/>
            <person name="Abdulazimova A."/>
            <person name="Shahmuradov I."/>
        </authorList>
    </citation>
    <scope>NUCLEOTIDE SEQUENCE [LARGE SCALE GENOMIC DNA]</scope>
    <source>
        <strain evidence="2">cv. AG2017</strain>
        <tissue evidence="1">Leaf</tissue>
    </source>
</reference>
<gene>
    <name evidence="1" type="ORF">CRG98_032182</name>
</gene>
<protein>
    <submittedName>
        <fullName evidence="1">Uncharacterized protein</fullName>
    </submittedName>
</protein>
<dbReference type="EMBL" id="PGOL01002502">
    <property type="protein sequence ID" value="PKI47426.1"/>
    <property type="molecule type" value="Genomic_DNA"/>
</dbReference>
<name>A0A2I0IVJ8_PUNGR</name>
<proteinExistence type="predicted"/>
<evidence type="ECO:0000313" key="1">
    <source>
        <dbReference type="EMBL" id="PKI47426.1"/>
    </source>
</evidence>
<keyword evidence="2" id="KW-1185">Reference proteome</keyword>
<organism evidence="1 2">
    <name type="scientific">Punica granatum</name>
    <name type="common">Pomegranate</name>
    <dbReference type="NCBI Taxonomy" id="22663"/>
    <lineage>
        <taxon>Eukaryota</taxon>
        <taxon>Viridiplantae</taxon>
        <taxon>Streptophyta</taxon>
        <taxon>Embryophyta</taxon>
        <taxon>Tracheophyta</taxon>
        <taxon>Spermatophyta</taxon>
        <taxon>Magnoliopsida</taxon>
        <taxon>eudicotyledons</taxon>
        <taxon>Gunneridae</taxon>
        <taxon>Pentapetalae</taxon>
        <taxon>rosids</taxon>
        <taxon>malvids</taxon>
        <taxon>Myrtales</taxon>
        <taxon>Lythraceae</taxon>
        <taxon>Punica</taxon>
    </lineage>
</organism>
<sequence>MVACALAFDDFQVRFQIRGTSEISNLEPLDYPARACAAVLHPLLIILLEFITMYVDLDAAMKRLARSRDMCSFMLSASLMCELMSLYASFEPLGWRPIGGREEGGSREG</sequence>